<dbReference type="Pfam" id="PF00483">
    <property type="entry name" value="NTP_transferase"/>
    <property type="match status" value="1"/>
</dbReference>
<dbReference type="EC" id="2.7.7.33" evidence="2"/>
<dbReference type="InterPro" id="IPR046981">
    <property type="entry name" value="G1P_cyt_trans"/>
</dbReference>
<dbReference type="InterPro" id="IPR005835">
    <property type="entry name" value="NTP_transferase_dom"/>
</dbReference>
<dbReference type="InterPro" id="IPR013446">
    <property type="entry name" value="G1P_cyt_trans-like"/>
</dbReference>
<dbReference type="STRING" id="1307839.L21SP5_02121"/>
<dbReference type="KEGG" id="blq:L21SP5_02121"/>
<dbReference type="InterPro" id="IPR029044">
    <property type="entry name" value="Nucleotide-diphossugar_trans"/>
</dbReference>
<gene>
    <name evidence="2" type="primary">rfbF_2</name>
    <name evidence="2" type="ORF">L21SP5_02121</name>
</gene>
<dbReference type="GO" id="GO:0009243">
    <property type="term" value="P:O antigen biosynthetic process"/>
    <property type="evidence" value="ECO:0007669"/>
    <property type="project" value="InterPro"/>
</dbReference>
<proteinExistence type="predicted"/>
<sequence length="258" mass="30111">MKTIILCGGMGTRLREETEYKPKPMVEIGGRPILWHIMKHYSFYGYNEFILALGYKGDVIRDYFINYYKYNRDFTVDLSSGDVKIENEGSKNNWKVTLVETGDESMTGYRTKLAGKYINEGRFMLTYGDAVANVNIQKLVEFHKQKDTIGTVTGVYPPSRFGDLVVKGDMVNKFKQQLKDVDNQQPINGGYFIFKKEFLDIIPDDPAADLEKKAMDTIVEQNQLSIFDHPGFWHSMDTYRDYLRLNKMWREEAPWKIW</sequence>
<organism evidence="2 3">
    <name type="scientific">Salinivirga cyanobacteriivorans</name>
    <dbReference type="NCBI Taxonomy" id="1307839"/>
    <lineage>
        <taxon>Bacteria</taxon>
        <taxon>Pseudomonadati</taxon>
        <taxon>Bacteroidota</taxon>
        <taxon>Bacteroidia</taxon>
        <taxon>Bacteroidales</taxon>
        <taxon>Salinivirgaceae</taxon>
        <taxon>Salinivirga</taxon>
    </lineage>
</organism>
<keyword evidence="2" id="KW-0808">Transferase</keyword>
<feature type="domain" description="Nucleotidyl transferase" evidence="1">
    <location>
        <begin position="2"/>
        <end position="247"/>
    </location>
</feature>
<reference evidence="2 3" key="1">
    <citation type="submission" date="2015-11" db="EMBL/GenBank/DDBJ databases">
        <title>Description and complete genome sequence of a novel strain predominating in hypersaline microbial mats and representing a new family of the Bacteriodetes phylum.</title>
        <authorList>
            <person name="Spring S."/>
            <person name="Bunk B."/>
            <person name="Sproer C."/>
            <person name="Klenk H.-P."/>
        </authorList>
    </citation>
    <scope>NUCLEOTIDE SEQUENCE [LARGE SCALE GENOMIC DNA]</scope>
    <source>
        <strain evidence="2 3">L21-Spi-D4</strain>
    </source>
</reference>
<dbReference type="RefSeq" id="WP_057953186.1">
    <property type="nucleotide sequence ID" value="NZ_CP013118.1"/>
</dbReference>
<accession>A0A0S2I0A0</accession>
<name>A0A0S2I0A0_9BACT</name>
<keyword evidence="2" id="KW-0548">Nucleotidyltransferase</keyword>
<dbReference type="OrthoDB" id="9803871at2"/>
<dbReference type="EMBL" id="CP013118">
    <property type="protein sequence ID" value="ALO15754.1"/>
    <property type="molecule type" value="Genomic_DNA"/>
</dbReference>
<dbReference type="GO" id="GO:0047343">
    <property type="term" value="F:glucose-1-phosphate cytidylyltransferase activity"/>
    <property type="evidence" value="ECO:0007669"/>
    <property type="project" value="UniProtKB-EC"/>
</dbReference>
<dbReference type="Gene3D" id="3.90.550.10">
    <property type="entry name" value="Spore Coat Polysaccharide Biosynthesis Protein SpsA, Chain A"/>
    <property type="match status" value="1"/>
</dbReference>
<evidence type="ECO:0000259" key="1">
    <source>
        <dbReference type="Pfam" id="PF00483"/>
    </source>
</evidence>
<protein>
    <submittedName>
        <fullName evidence="2">Glucose-1-phosphate cytidylyltransferase</fullName>
        <ecNumber evidence="2">2.7.7.33</ecNumber>
    </submittedName>
</protein>
<dbReference type="NCBIfam" id="TIGR02623">
    <property type="entry name" value="G1P_cyt_trans"/>
    <property type="match status" value="1"/>
</dbReference>
<dbReference type="PANTHER" id="PTHR47183:SF1">
    <property type="entry name" value="GLUCOSE-1-PHOSPHATE CYTIDYLYLTRANSFERASE"/>
    <property type="match status" value="1"/>
</dbReference>
<dbReference type="Proteomes" id="UP000064893">
    <property type="component" value="Chromosome"/>
</dbReference>
<evidence type="ECO:0000313" key="3">
    <source>
        <dbReference type="Proteomes" id="UP000064893"/>
    </source>
</evidence>
<dbReference type="AlphaFoldDB" id="A0A0S2I0A0"/>
<keyword evidence="3" id="KW-1185">Reference proteome</keyword>
<dbReference type="SUPFAM" id="SSF53448">
    <property type="entry name" value="Nucleotide-diphospho-sugar transferases"/>
    <property type="match status" value="1"/>
</dbReference>
<dbReference type="PANTHER" id="PTHR47183">
    <property type="entry name" value="GLUCOSE-1-PHOSPHATE CYTIDYLYLTRANSFERASE-RELATED"/>
    <property type="match status" value="1"/>
</dbReference>
<dbReference type="PATRIC" id="fig|1307839.3.peg.2237"/>
<evidence type="ECO:0000313" key="2">
    <source>
        <dbReference type="EMBL" id="ALO15754.1"/>
    </source>
</evidence>